<sequence length="181" mass="20172">MHVPNEETFMNECFQMPEPSAEANLQSIPKEVFAARYFQIWGEQKETFTFTSPLFNSDQATNDLMVTVERRSSASHPGPHMLSHYQKWRRHNSPSESFQTHIETDESIRLTASTLRVPENQHTDASIEVLMKTSGSASFGSTVALPGNYGSIRGTAFPGVLRGTHQALQAVLKCTIQSGIK</sequence>
<dbReference type="RefSeq" id="XP_043038812.1">
    <property type="nucleotide sequence ID" value="XM_043179265.1"/>
</dbReference>
<accession>A0A9P8ASX5</accession>
<dbReference type="Proteomes" id="UP000812287">
    <property type="component" value="Unassembled WGS sequence"/>
</dbReference>
<reference evidence="1" key="1">
    <citation type="submission" date="2020-11" db="EMBL/GenBank/DDBJ databases">
        <title>Adaptations for nitrogen fixation in a non-lichenized fungal sporocarp promotes dispersal by wood-feeding termites.</title>
        <authorList>
            <consortium name="DOE Joint Genome Institute"/>
            <person name="Koch R.A."/>
            <person name="Yoon G."/>
            <person name="Arayal U."/>
            <person name="Lail K."/>
            <person name="Amirebrahimi M."/>
            <person name="Labutti K."/>
            <person name="Lipzen A."/>
            <person name="Riley R."/>
            <person name="Barry K."/>
            <person name="Henrissat B."/>
            <person name="Grigoriev I.V."/>
            <person name="Herr J.R."/>
            <person name="Aime M.C."/>
        </authorList>
    </citation>
    <scope>NUCLEOTIDE SEQUENCE</scope>
    <source>
        <strain evidence="1">MCA 3950</strain>
    </source>
</reference>
<comment type="caution">
    <text evidence="1">The sequence shown here is derived from an EMBL/GenBank/DDBJ whole genome shotgun (WGS) entry which is preliminary data.</text>
</comment>
<gene>
    <name evidence="1" type="ORF">BT62DRAFT_1076999</name>
</gene>
<evidence type="ECO:0000313" key="2">
    <source>
        <dbReference type="Proteomes" id="UP000812287"/>
    </source>
</evidence>
<proteinExistence type="predicted"/>
<dbReference type="EMBL" id="MU250537">
    <property type="protein sequence ID" value="KAG7445312.1"/>
    <property type="molecule type" value="Genomic_DNA"/>
</dbReference>
<protein>
    <submittedName>
        <fullName evidence="1">Uncharacterized protein</fullName>
    </submittedName>
</protein>
<organism evidence="1 2">
    <name type="scientific">Guyanagaster necrorhizus</name>
    <dbReference type="NCBI Taxonomy" id="856835"/>
    <lineage>
        <taxon>Eukaryota</taxon>
        <taxon>Fungi</taxon>
        <taxon>Dikarya</taxon>
        <taxon>Basidiomycota</taxon>
        <taxon>Agaricomycotina</taxon>
        <taxon>Agaricomycetes</taxon>
        <taxon>Agaricomycetidae</taxon>
        <taxon>Agaricales</taxon>
        <taxon>Marasmiineae</taxon>
        <taxon>Physalacriaceae</taxon>
        <taxon>Guyanagaster</taxon>
    </lineage>
</organism>
<evidence type="ECO:0000313" key="1">
    <source>
        <dbReference type="EMBL" id="KAG7445312.1"/>
    </source>
</evidence>
<name>A0A9P8ASX5_9AGAR</name>
<dbReference type="AlphaFoldDB" id="A0A9P8ASX5"/>
<dbReference type="GeneID" id="66101559"/>
<keyword evidence="2" id="KW-1185">Reference proteome</keyword>
<dbReference type="OrthoDB" id="10588386at2759"/>